<evidence type="ECO:0000313" key="4">
    <source>
        <dbReference type="EMBL" id="AHY48043.1"/>
    </source>
</evidence>
<dbReference type="Gene3D" id="2.40.10.120">
    <property type="match status" value="1"/>
</dbReference>
<protein>
    <submittedName>
        <fullName evidence="4">Trypsin-like serine proteases typically periplasmic</fullName>
    </submittedName>
</protein>
<proteinExistence type="predicted"/>
<dbReference type="Gene3D" id="2.30.42.10">
    <property type="match status" value="1"/>
</dbReference>
<dbReference type="HOGENOM" id="CLU_020120_2_2_11"/>
<dbReference type="InterPro" id="IPR051201">
    <property type="entry name" value="Chloro_Bact_Ser_Proteases"/>
</dbReference>
<dbReference type="STRING" id="42256.RradSPS_2760"/>
<reference evidence="4 5" key="1">
    <citation type="submission" date="2014-03" db="EMBL/GenBank/DDBJ databases">
        <title>Complete genome sequence of the Radio-Resistant Rubrobacter radiotolerans RSPS-4.</title>
        <authorList>
            <person name="Egas C.C."/>
            <person name="Barroso C.C."/>
            <person name="Froufe H.J.C."/>
            <person name="Pacheco J.J."/>
            <person name="Albuquerque L.L."/>
            <person name="da Costa M.M.S."/>
        </authorList>
    </citation>
    <scope>NUCLEOTIDE SEQUENCE [LARGE SCALE GENOMIC DNA]</scope>
    <source>
        <strain evidence="4 5">RSPS-4</strain>
    </source>
</reference>
<dbReference type="AlphaFoldDB" id="A0A023X6U5"/>
<dbReference type="Proteomes" id="UP000025229">
    <property type="component" value="Chromosome"/>
</dbReference>
<keyword evidence="5" id="KW-1185">Reference proteome</keyword>
<accession>A0A023X6U5</accession>
<dbReference type="GO" id="GO:0004252">
    <property type="term" value="F:serine-type endopeptidase activity"/>
    <property type="evidence" value="ECO:0007669"/>
    <property type="project" value="InterPro"/>
</dbReference>
<dbReference type="GO" id="GO:0006508">
    <property type="term" value="P:proteolysis"/>
    <property type="evidence" value="ECO:0007669"/>
    <property type="project" value="UniProtKB-KW"/>
</dbReference>
<dbReference type="KEGG" id="rrd:RradSPS_2760"/>
<dbReference type="PRINTS" id="PR00834">
    <property type="entry name" value="PROTEASES2C"/>
</dbReference>
<evidence type="ECO:0000313" key="5">
    <source>
        <dbReference type="Proteomes" id="UP000025229"/>
    </source>
</evidence>
<dbReference type="InterPro" id="IPR009003">
    <property type="entry name" value="Peptidase_S1_PA"/>
</dbReference>
<evidence type="ECO:0000256" key="2">
    <source>
        <dbReference type="ARBA" id="ARBA00022801"/>
    </source>
</evidence>
<dbReference type="eggNOG" id="COG0265">
    <property type="taxonomic scope" value="Bacteria"/>
</dbReference>
<dbReference type="EMBL" id="CP007514">
    <property type="protein sequence ID" value="AHY48043.1"/>
    <property type="molecule type" value="Genomic_DNA"/>
</dbReference>
<evidence type="ECO:0000256" key="1">
    <source>
        <dbReference type="ARBA" id="ARBA00022670"/>
    </source>
</evidence>
<dbReference type="SUPFAM" id="SSF50494">
    <property type="entry name" value="Trypsin-like serine proteases"/>
    <property type="match status" value="1"/>
</dbReference>
<dbReference type="PANTHER" id="PTHR43343">
    <property type="entry name" value="PEPTIDASE S12"/>
    <property type="match status" value="1"/>
</dbReference>
<organism evidence="4 5">
    <name type="scientific">Rubrobacter radiotolerans</name>
    <name type="common">Arthrobacter radiotolerans</name>
    <dbReference type="NCBI Taxonomy" id="42256"/>
    <lineage>
        <taxon>Bacteria</taxon>
        <taxon>Bacillati</taxon>
        <taxon>Actinomycetota</taxon>
        <taxon>Rubrobacteria</taxon>
        <taxon>Rubrobacterales</taxon>
        <taxon>Rubrobacteraceae</taxon>
        <taxon>Rubrobacter</taxon>
    </lineage>
</organism>
<sequence>MEKGNVMAEKKSGSEAGAQTGSVLAALSGGIADAVEAASPAILRVNGRHRRPASGVHYAEDLVLTASHSVERDEGLSVETHDGRRLRAEIVGRDPQNDLALLRAAGLGSENIATPADREPRVGELALTLGRASGEGVRASLGVVSALGSGARRGRRRWGWTPDRYVQTDAAPYQGLGGGALLDASGEVLGIVVASFRGSATVAIPADVAWSRAESLRESGSLKRGYLGIYSQPVKLPQSARRDQENGLLVVGVGEDTPAARGGLMVGDILVSVDGHAVEDTYDLLNLLDGGRAGKTVALGLLRGGRETEVRVTVGERGREG</sequence>
<dbReference type="SUPFAM" id="SSF50156">
    <property type="entry name" value="PDZ domain-like"/>
    <property type="match status" value="1"/>
</dbReference>
<dbReference type="PROSITE" id="PS50106">
    <property type="entry name" value="PDZ"/>
    <property type="match status" value="1"/>
</dbReference>
<dbReference type="InterPro" id="IPR036034">
    <property type="entry name" value="PDZ_sf"/>
</dbReference>
<gene>
    <name evidence="4" type="ORF">RradSPS_2760</name>
</gene>
<dbReference type="InterPro" id="IPR001478">
    <property type="entry name" value="PDZ"/>
</dbReference>
<keyword evidence="2" id="KW-0378">Hydrolase</keyword>
<dbReference type="Pfam" id="PF13365">
    <property type="entry name" value="Trypsin_2"/>
    <property type="match status" value="1"/>
</dbReference>
<dbReference type="Pfam" id="PF13180">
    <property type="entry name" value="PDZ_2"/>
    <property type="match status" value="1"/>
</dbReference>
<dbReference type="PANTHER" id="PTHR43343:SF3">
    <property type="entry name" value="PROTEASE DO-LIKE 8, CHLOROPLASTIC"/>
    <property type="match status" value="1"/>
</dbReference>
<evidence type="ECO:0000259" key="3">
    <source>
        <dbReference type="PROSITE" id="PS50106"/>
    </source>
</evidence>
<dbReference type="SMART" id="SM00228">
    <property type="entry name" value="PDZ"/>
    <property type="match status" value="1"/>
</dbReference>
<feature type="domain" description="PDZ" evidence="3">
    <location>
        <begin position="223"/>
        <end position="280"/>
    </location>
</feature>
<dbReference type="InterPro" id="IPR001940">
    <property type="entry name" value="Peptidase_S1C"/>
</dbReference>
<keyword evidence="1 4" id="KW-0645">Protease</keyword>
<name>A0A023X6U5_RUBRA</name>